<evidence type="ECO:0000313" key="2">
    <source>
        <dbReference type="EMBL" id="KAK3244316.1"/>
    </source>
</evidence>
<feature type="region of interest" description="Disordered" evidence="1">
    <location>
        <begin position="82"/>
        <end position="127"/>
    </location>
</feature>
<dbReference type="Proteomes" id="UP001190700">
    <property type="component" value="Unassembled WGS sequence"/>
</dbReference>
<comment type="caution">
    <text evidence="2">The sequence shown here is derived from an EMBL/GenBank/DDBJ whole genome shotgun (WGS) entry which is preliminary data.</text>
</comment>
<proteinExistence type="predicted"/>
<sequence>MSPYVSPKTVKTDAGSELRIAANAEAVELTVSRKYTVDCTLTLPLTMLAISTSRVPTPAESASWEEKELLKEVRNESSLNAEISNPGKDVAAATESTKTVPGRGAGGRGGGGGEGVGGGGGGGGGEVDEEVMGAVRVEEAMVGEAGGGNEGGGGKEEVVMAGGRRRKEETGEGMEKEWGREGEAEEEKEEGRRCDGGGGEGDGGGGEAEEASFDGVIHAWLPGERQHLVRYNDGDEADAAPVSVPDTVGPVVAAKRAVPLVGVSPSPLFKSAPLDGLQSPPVPEGLAELLCTPGVVTRSGVDAGAEAHGDEQAQQWSSAPSTEYLISLQHDLYFMHVEQLLRSQ</sequence>
<dbReference type="EMBL" id="LGRX02031978">
    <property type="protein sequence ID" value="KAK3244316.1"/>
    <property type="molecule type" value="Genomic_DNA"/>
</dbReference>
<evidence type="ECO:0000313" key="3">
    <source>
        <dbReference type="Proteomes" id="UP001190700"/>
    </source>
</evidence>
<feature type="compositionally biased region" description="Gly residues" evidence="1">
    <location>
        <begin position="103"/>
        <end position="125"/>
    </location>
</feature>
<name>A0AAE0BWX5_9CHLO</name>
<feature type="region of interest" description="Disordered" evidence="1">
    <location>
        <begin position="162"/>
        <end position="210"/>
    </location>
</feature>
<dbReference type="AlphaFoldDB" id="A0AAE0BWX5"/>
<gene>
    <name evidence="2" type="ORF">CYMTET_46067</name>
</gene>
<accession>A0AAE0BWX5</accession>
<protein>
    <submittedName>
        <fullName evidence="2">Uncharacterized protein</fullName>
    </submittedName>
</protein>
<organism evidence="2 3">
    <name type="scientific">Cymbomonas tetramitiformis</name>
    <dbReference type="NCBI Taxonomy" id="36881"/>
    <lineage>
        <taxon>Eukaryota</taxon>
        <taxon>Viridiplantae</taxon>
        <taxon>Chlorophyta</taxon>
        <taxon>Pyramimonadophyceae</taxon>
        <taxon>Pyramimonadales</taxon>
        <taxon>Pyramimonadaceae</taxon>
        <taxon>Cymbomonas</taxon>
    </lineage>
</organism>
<keyword evidence="3" id="KW-1185">Reference proteome</keyword>
<evidence type="ECO:0000256" key="1">
    <source>
        <dbReference type="SAM" id="MobiDB-lite"/>
    </source>
</evidence>
<reference evidence="2 3" key="1">
    <citation type="journal article" date="2015" name="Genome Biol. Evol.">
        <title>Comparative Genomics of a Bacterivorous Green Alga Reveals Evolutionary Causalities and Consequences of Phago-Mixotrophic Mode of Nutrition.</title>
        <authorList>
            <person name="Burns J.A."/>
            <person name="Paasch A."/>
            <person name="Narechania A."/>
            <person name="Kim E."/>
        </authorList>
    </citation>
    <scope>NUCLEOTIDE SEQUENCE [LARGE SCALE GENOMIC DNA]</scope>
    <source>
        <strain evidence="2 3">PLY_AMNH</strain>
    </source>
</reference>
<feature type="compositionally biased region" description="Basic and acidic residues" evidence="1">
    <location>
        <begin position="166"/>
        <end position="182"/>
    </location>
</feature>
<feature type="compositionally biased region" description="Gly residues" evidence="1">
    <location>
        <begin position="196"/>
        <end position="206"/>
    </location>
</feature>